<protein>
    <submittedName>
        <fullName evidence="2">Uncharacterized protein</fullName>
    </submittedName>
</protein>
<name>A0ABS8VP92_DATST</name>
<gene>
    <name evidence="2" type="ORF">HAX54_040484</name>
</gene>
<dbReference type="Proteomes" id="UP000823775">
    <property type="component" value="Unassembled WGS sequence"/>
</dbReference>
<dbReference type="EMBL" id="JACEIK010005721">
    <property type="protein sequence ID" value="MCE0482089.1"/>
    <property type="molecule type" value="Genomic_DNA"/>
</dbReference>
<feature type="compositionally biased region" description="Basic and acidic residues" evidence="1">
    <location>
        <begin position="42"/>
        <end position="52"/>
    </location>
</feature>
<sequence length="86" mass="9740">MHGANASSLGSAIEDRSGFMYHTDDFSEWKEKTKARSPAIAVREKLSEDGTSRVHRSRHRSMVVAFMGSHSSHHDHNDSNEVERCR</sequence>
<evidence type="ECO:0000313" key="2">
    <source>
        <dbReference type="EMBL" id="MCE0482089.1"/>
    </source>
</evidence>
<organism evidence="2 3">
    <name type="scientific">Datura stramonium</name>
    <name type="common">Jimsonweed</name>
    <name type="synonym">Common thornapple</name>
    <dbReference type="NCBI Taxonomy" id="4076"/>
    <lineage>
        <taxon>Eukaryota</taxon>
        <taxon>Viridiplantae</taxon>
        <taxon>Streptophyta</taxon>
        <taxon>Embryophyta</taxon>
        <taxon>Tracheophyta</taxon>
        <taxon>Spermatophyta</taxon>
        <taxon>Magnoliopsida</taxon>
        <taxon>eudicotyledons</taxon>
        <taxon>Gunneridae</taxon>
        <taxon>Pentapetalae</taxon>
        <taxon>asterids</taxon>
        <taxon>lamiids</taxon>
        <taxon>Solanales</taxon>
        <taxon>Solanaceae</taxon>
        <taxon>Solanoideae</taxon>
        <taxon>Datureae</taxon>
        <taxon>Datura</taxon>
    </lineage>
</organism>
<evidence type="ECO:0000256" key="1">
    <source>
        <dbReference type="SAM" id="MobiDB-lite"/>
    </source>
</evidence>
<accession>A0ABS8VP92</accession>
<keyword evidence="3" id="KW-1185">Reference proteome</keyword>
<reference evidence="2 3" key="1">
    <citation type="journal article" date="2021" name="BMC Genomics">
        <title>Datura genome reveals duplications of psychoactive alkaloid biosynthetic genes and high mutation rate following tissue culture.</title>
        <authorList>
            <person name="Rajewski A."/>
            <person name="Carter-House D."/>
            <person name="Stajich J."/>
            <person name="Litt A."/>
        </authorList>
    </citation>
    <scope>NUCLEOTIDE SEQUENCE [LARGE SCALE GENOMIC DNA]</scope>
    <source>
        <strain evidence="2">AR-01</strain>
    </source>
</reference>
<proteinExistence type="predicted"/>
<feature type="compositionally biased region" description="Basic and acidic residues" evidence="1">
    <location>
        <begin position="72"/>
        <end position="86"/>
    </location>
</feature>
<comment type="caution">
    <text evidence="2">The sequence shown here is derived from an EMBL/GenBank/DDBJ whole genome shotgun (WGS) entry which is preliminary data.</text>
</comment>
<evidence type="ECO:0000313" key="3">
    <source>
        <dbReference type="Proteomes" id="UP000823775"/>
    </source>
</evidence>
<feature type="region of interest" description="Disordered" evidence="1">
    <location>
        <begin position="30"/>
        <end position="86"/>
    </location>
</feature>